<sequence>MCAPASATLLALVLAGALVCDSAAAARPLHLGSDITQQPAATHAAAAKLGHVAAWRRALTQVTHTGAALTAAQAATSSAGAFGRATSDGYGSSAVAGNGAISATASLDWDFDKSGAADGSGSDGGSQLLEGGGGQGGGDEDMTTLFAKDMANLDNGSRGSSGSRGGSP</sequence>
<proteinExistence type="predicted"/>
<gene>
    <name evidence="3" type="ORF">MNEG_3390</name>
</gene>
<evidence type="ECO:0000313" key="4">
    <source>
        <dbReference type="Proteomes" id="UP000054498"/>
    </source>
</evidence>
<organism evidence="3 4">
    <name type="scientific">Monoraphidium neglectum</name>
    <dbReference type="NCBI Taxonomy" id="145388"/>
    <lineage>
        <taxon>Eukaryota</taxon>
        <taxon>Viridiplantae</taxon>
        <taxon>Chlorophyta</taxon>
        <taxon>core chlorophytes</taxon>
        <taxon>Chlorophyceae</taxon>
        <taxon>CS clade</taxon>
        <taxon>Sphaeropleales</taxon>
        <taxon>Selenastraceae</taxon>
        <taxon>Monoraphidium</taxon>
    </lineage>
</organism>
<evidence type="ECO:0000256" key="2">
    <source>
        <dbReference type="SAM" id="SignalP"/>
    </source>
</evidence>
<reference evidence="3 4" key="1">
    <citation type="journal article" date="2013" name="BMC Genomics">
        <title>Reconstruction of the lipid metabolism for the microalga Monoraphidium neglectum from its genome sequence reveals characteristics suitable for biofuel production.</title>
        <authorList>
            <person name="Bogen C."/>
            <person name="Al-Dilaimi A."/>
            <person name="Albersmeier A."/>
            <person name="Wichmann J."/>
            <person name="Grundmann M."/>
            <person name="Rupp O."/>
            <person name="Lauersen K.J."/>
            <person name="Blifernez-Klassen O."/>
            <person name="Kalinowski J."/>
            <person name="Goesmann A."/>
            <person name="Mussgnug J.H."/>
            <person name="Kruse O."/>
        </authorList>
    </citation>
    <scope>NUCLEOTIDE SEQUENCE [LARGE SCALE GENOMIC DNA]</scope>
    <source>
        <strain evidence="3 4">SAG 48.87</strain>
    </source>
</reference>
<accession>A0A0D2NHX1</accession>
<feature type="compositionally biased region" description="Low complexity" evidence="1">
    <location>
        <begin position="116"/>
        <end position="129"/>
    </location>
</feature>
<feature type="region of interest" description="Disordered" evidence="1">
    <location>
        <begin position="114"/>
        <end position="168"/>
    </location>
</feature>
<dbReference type="AlphaFoldDB" id="A0A0D2NHX1"/>
<protein>
    <submittedName>
        <fullName evidence="3">Uncharacterized protein</fullName>
    </submittedName>
</protein>
<name>A0A0D2NHX1_9CHLO</name>
<feature type="signal peptide" evidence="2">
    <location>
        <begin position="1"/>
        <end position="25"/>
    </location>
</feature>
<dbReference type="KEGG" id="mng:MNEG_3390"/>
<feature type="chain" id="PRO_5002259690" evidence="2">
    <location>
        <begin position="26"/>
        <end position="168"/>
    </location>
</feature>
<evidence type="ECO:0000256" key="1">
    <source>
        <dbReference type="SAM" id="MobiDB-lite"/>
    </source>
</evidence>
<dbReference type="Proteomes" id="UP000054498">
    <property type="component" value="Unassembled WGS sequence"/>
</dbReference>
<evidence type="ECO:0000313" key="3">
    <source>
        <dbReference type="EMBL" id="KIZ04571.1"/>
    </source>
</evidence>
<dbReference type="RefSeq" id="XP_013903590.1">
    <property type="nucleotide sequence ID" value="XM_014048136.1"/>
</dbReference>
<dbReference type="EMBL" id="KK100644">
    <property type="protein sequence ID" value="KIZ04571.1"/>
    <property type="molecule type" value="Genomic_DNA"/>
</dbReference>
<dbReference type="GeneID" id="25736268"/>
<keyword evidence="2" id="KW-0732">Signal</keyword>
<keyword evidence="4" id="KW-1185">Reference proteome</keyword>